<dbReference type="CDD" id="cd06261">
    <property type="entry name" value="TM_PBP2"/>
    <property type="match status" value="1"/>
</dbReference>
<dbReference type="SUPFAM" id="SSF161098">
    <property type="entry name" value="MetI-like"/>
    <property type="match status" value="1"/>
</dbReference>
<dbReference type="OrthoDB" id="9178195at2"/>
<evidence type="ECO:0000256" key="6">
    <source>
        <dbReference type="ARBA" id="ARBA00022989"/>
    </source>
</evidence>
<evidence type="ECO:0000256" key="8">
    <source>
        <dbReference type="RuleBase" id="RU363032"/>
    </source>
</evidence>
<dbReference type="Proteomes" id="UP000194151">
    <property type="component" value="Chromosome"/>
</dbReference>
<feature type="transmembrane region" description="Helical" evidence="8">
    <location>
        <begin position="141"/>
        <end position="164"/>
    </location>
</feature>
<dbReference type="STRING" id="1416806.CAL12_03185"/>
<keyword evidence="7 8" id="KW-0472">Membrane</keyword>
<comment type="similarity">
    <text evidence="8">Belongs to the binding-protein-dependent transport system permease family.</text>
</comment>
<dbReference type="PANTHER" id="PTHR43357">
    <property type="entry name" value="INNER MEMBRANE ABC TRANSPORTER PERMEASE PROTEIN YDCV"/>
    <property type="match status" value="1"/>
</dbReference>
<name>A0A1W6YG23_9BORD</name>
<evidence type="ECO:0000256" key="1">
    <source>
        <dbReference type="ARBA" id="ARBA00004429"/>
    </source>
</evidence>
<proteinExistence type="inferred from homology"/>
<gene>
    <name evidence="10" type="ORF">CAL12_03185</name>
</gene>
<keyword evidence="11" id="KW-1185">Reference proteome</keyword>
<feature type="transmembrane region" description="Helical" evidence="8">
    <location>
        <begin position="241"/>
        <end position="261"/>
    </location>
</feature>
<evidence type="ECO:0000256" key="4">
    <source>
        <dbReference type="ARBA" id="ARBA00022519"/>
    </source>
</evidence>
<keyword evidence="5 8" id="KW-0812">Transmembrane</keyword>
<evidence type="ECO:0000313" key="10">
    <source>
        <dbReference type="EMBL" id="ARP79924.1"/>
    </source>
</evidence>
<dbReference type="PANTHER" id="PTHR43357:SF4">
    <property type="entry name" value="INNER MEMBRANE ABC TRANSPORTER PERMEASE PROTEIN YDCV"/>
    <property type="match status" value="1"/>
</dbReference>
<dbReference type="AlphaFoldDB" id="A0A1W6YG23"/>
<dbReference type="Pfam" id="PF00528">
    <property type="entry name" value="BPD_transp_1"/>
    <property type="match status" value="1"/>
</dbReference>
<sequence>MPSPAPVFGRRIDSVRLVFGTMTGLALIVLVLPTLVILATSFTSSESLQFPPQGYSLRWYRELLDADQMRQAAWNSLVLAFWTMLLSAILGTAAALGLSAAKSRWTRAADTLFMSPLVLPALAFGFAALVFIYGVGLRPNMALLVLGHTVVCVPFVIRTTLAALSQVDPVLRDASRSLGASHSRTFRKVTLPLIAKGVGAGAFLAFMSSFDNVPVSLFLADERTEVLPIHLWQQISSNLDVRVASASGVIVLSTLVLMLLAERFLGLTRQLGR</sequence>
<dbReference type="KEGG" id="bgv:CAL12_03185"/>
<dbReference type="InterPro" id="IPR035906">
    <property type="entry name" value="MetI-like_sf"/>
</dbReference>
<feature type="domain" description="ABC transmembrane type-1" evidence="9">
    <location>
        <begin position="73"/>
        <end position="261"/>
    </location>
</feature>
<dbReference type="Gene3D" id="1.10.3720.10">
    <property type="entry name" value="MetI-like"/>
    <property type="match status" value="1"/>
</dbReference>
<evidence type="ECO:0000256" key="2">
    <source>
        <dbReference type="ARBA" id="ARBA00022448"/>
    </source>
</evidence>
<keyword evidence="6 8" id="KW-1133">Transmembrane helix</keyword>
<keyword evidence="3" id="KW-1003">Cell membrane</keyword>
<dbReference type="PROSITE" id="PS50928">
    <property type="entry name" value="ABC_TM1"/>
    <property type="match status" value="1"/>
</dbReference>
<dbReference type="RefSeq" id="WP_086063156.1">
    <property type="nucleotide sequence ID" value="NZ_CP021108.1"/>
</dbReference>
<protein>
    <submittedName>
        <fullName evidence="10">ABC transporter permease</fullName>
    </submittedName>
</protein>
<evidence type="ECO:0000259" key="9">
    <source>
        <dbReference type="PROSITE" id="PS50928"/>
    </source>
</evidence>
<organism evidence="10 11">
    <name type="scientific">Bordetella genomosp. 8</name>
    <dbReference type="NCBI Taxonomy" id="1416806"/>
    <lineage>
        <taxon>Bacteria</taxon>
        <taxon>Pseudomonadati</taxon>
        <taxon>Pseudomonadota</taxon>
        <taxon>Betaproteobacteria</taxon>
        <taxon>Burkholderiales</taxon>
        <taxon>Alcaligenaceae</taxon>
        <taxon>Bordetella</taxon>
    </lineage>
</organism>
<feature type="transmembrane region" description="Helical" evidence="8">
    <location>
        <begin position="112"/>
        <end position="135"/>
    </location>
</feature>
<evidence type="ECO:0000256" key="7">
    <source>
        <dbReference type="ARBA" id="ARBA00023136"/>
    </source>
</evidence>
<dbReference type="GO" id="GO:0055085">
    <property type="term" value="P:transmembrane transport"/>
    <property type="evidence" value="ECO:0007669"/>
    <property type="project" value="InterPro"/>
</dbReference>
<comment type="subcellular location">
    <subcellularLocation>
        <location evidence="1">Cell inner membrane</location>
        <topology evidence="1">Multi-pass membrane protein</topology>
    </subcellularLocation>
    <subcellularLocation>
        <location evidence="8">Cell membrane</location>
        <topology evidence="8">Multi-pass membrane protein</topology>
    </subcellularLocation>
</comment>
<accession>A0A1W6YG23</accession>
<dbReference type="EMBL" id="CP021108">
    <property type="protein sequence ID" value="ARP79924.1"/>
    <property type="molecule type" value="Genomic_DNA"/>
</dbReference>
<evidence type="ECO:0000256" key="3">
    <source>
        <dbReference type="ARBA" id="ARBA00022475"/>
    </source>
</evidence>
<keyword evidence="4" id="KW-0997">Cell inner membrane</keyword>
<keyword evidence="2 8" id="KW-0813">Transport</keyword>
<feature type="transmembrane region" description="Helical" evidence="8">
    <location>
        <begin position="185"/>
        <end position="207"/>
    </location>
</feature>
<evidence type="ECO:0000313" key="11">
    <source>
        <dbReference type="Proteomes" id="UP000194151"/>
    </source>
</evidence>
<dbReference type="InterPro" id="IPR000515">
    <property type="entry name" value="MetI-like"/>
</dbReference>
<feature type="transmembrane region" description="Helical" evidence="8">
    <location>
        <begin position="79"/>
        <end position="100"/>
    </location>
</feature>
<reference evidence="10 11" key="1">
    <citation type="submission" date="2017-05" db="EMBL/GenBank/DDBJ databases">
        <title>Complete and WGS of Bordetella genogroups.</title>
        <authorList>
            <person name="Spilker T."/>
            <person name="LiPuma J."/>
        </authorList>
    </citation>
    <scope>NUCLEOTIDE SEQUENCE [LARGE SCALE GENOMIC DNA]</scope>
    <source>
        <strain evidence="10 11">AU19157</strain>
    </source>
</reference>
<dbReference type="GO" id="GO:0005886">
    <property type="term" value="C:plasma membrane"/>
    <property type="evidence" value="ECO:0007669"/>
    <property type="project" value="UniProtKB-SubCell"/>
</dbReference>
<feature type="transmembrane region" description="Helical" evidence="8">
    <location>
        <begin position="17"/>
        <end position="42"/>
    </location>
</feature>
<evidence type="ECO:0000256" key="5">
    <source>
        <dbReference type="ARBA" id="ARBA00022692"/>
    </source>
</evidence>